<keyword evidence="3" id="KW-1185">Reference proteome</keyword>
<dbReference type="Proteomes" id="UP000265520">
    <property type="component" value="Unassembled WGS sequence"/>
</dbReference>
<keyword evidence="1" id="KW-1133">Transmembrane helix</keyword>
<proteinExistence type="predicted"/>
<accession>A0A392P8R3</accession>
<evidence type="ECO:0000313" key="3">
    <source>
        <dbReference type="Proteomes" id="UP000265520"/>
    </source>
</evidence>
<sequence length="62" mass="6733">MLVEFLLVGQRYTHSVVFSVGLIIFGAFVAGARDLSFDGYGYAVVFLANITTAIYLATIARI</sequence>
<name>A0A392P8R3_9FABA</name>
<organism evidence="2 3">
    <name type="scientific">Trifolium medium</name>
    <dbReference type="NCBI Taxonomy" id="97028"/>
    <lineage>
        <taxon>Eukaryota</taxon>
        <taxon>Viridiplantae</taxon>
        <taxon>Streptophyta</taxon>
        <taxon>Embryophyta</taxon>
        <taxon>Tracheophyta</taxon>
        <taxon>Spermatophyta</taxon>
        <taxon>Magnoliopsida</taxon>
        <taxon>eudicotyledons</taxon>
        <taxon>Gunneridae</taxon>
        <taxon>Pentapetalae</taxon>
        <taxon>rosids</taxon>
        <taxon>fabids</taxon>
        <taxon>Fabales</taxon>
        <taxon>Fabaceae</taxon>
        <taxon>Papilionoideae</taxon>
        <taxon>50 kb inversion clade</taxon>
        <taxon>NPAAA clade</taxon>
        <taxon>Hologalegina</taxon>
        <taxon>IRL clade</taxon>
        <taxon>Trifolieae</taxon>
        <taxon>Trifolium</taxon>
    </lineage>
</organism>
<reference evidence="2 3" key="1">
    <citation type="journal article" date="2018" name="Front. Plant Sci.">
        <title>Red Clover (Trifolium pratense) and Zigzag Clover (T. medium) - A Picture of Genomic Similarities and Differences.</title>
        <authorList>
            <person name="Dluhosova J."/>
            <person name="Istvanek J."/>
            <person name="Nedelnik J."/>
            <person name="Repkova J."/>
        </authorList>
    </citation>
    <scope>NUCLEOTIDE SEQUENCE [LARGE SCALE GENOMIC DNA]</scope>
    <source>
        <strain evidence="3">cv. 10/8</strain>
        <tissue evidence="2">Leaf</tissue>
    </source>
</reference>
<keyword evidence="1" id="KW-0812">Transmembrane</keyword>
<protein>
    <submittedName>
        <fullName evidence="2">UDP-N-acetylglucosamine/UDP-glucose/GDP-mannose transporter</fullName>
    </submittedName>
</protein>
<feature type="transmembrane region" description="Helical" evidence="1">
    <location>
        <begin position="39"/>
        <end position="60"/>
    </location>
</feature>
<keyword evidence="1" id="KW-0472">Membrane</keyword>
<feature type="non-terminal residue" evidence="2">
    <location>
        <position position="62"/>
    </location>
</feature>
<evidence type="ECO:0000256" key="1">
    <source>
        <dbReference type="SAM" id="Phobius"/>
    </source>
</evidence>
<evidence type="ECO:0000313" key="2">
    <source>
        <dbReference type="EMBL" id="MCI08511.1"/>
    </source>
</evidence>
<comment type="caution">
    <text evidence="2">The sequence shown here is derived from an EMBL/GenBank/DDBJ whole genome shotgun (WGS) entry which is preliminary data.</text>
</comment>
<dbReference type="AlphaFoldDB" id="A0A392P8R3"/>
<dbReference type="EMBL" id="LXQA010069272">
    <property type="protein sequence ID" value="MCI08511.1"/>
    <property type="molecule type" value="Genomic_DNA"/>
</dbReference>
<feature type="transmembrane region" description="Helical" evidence="1">
    <location>
        <begin position="12"/>
        <end position="33"/>
    </location>
</feature>